<evidence type="ECO:0000313" key="1">
    <source>
        <dbReference type="EMBL" id="JAT32696.1"/>
    </source>
</evidence>
<dbReference type="EMBL" id="GEBQ01007281">
    <property type="protein sequence ID" value="JAT32696.1"/>
    <property type="molecule type" value="Transcribed_RNA"/>
</dbReference>
<feature type="non-terminal residue" evidence="1">
    <location>
        <position position="1"/>
    </location>
</feature>
<name>A0A1B6M9T6_9HEMI</name>
<gene>
    <name evidence="1" type="ORF">g.53884</name>
</gene>
<dbReference type="AlphaFoldDB" id="A0A1B6M9T6"/>
<sequence>PNYLSDMQTKNAKSVVKKGKSISSMEPGIVSLGNPVKPAKLKDIARLLTKHYGDQWENREELGFFKDLLNENQIPALQAEENIGDGSPEDVDECCSERPVIEEGLELII</sequence>
<organism evidence="1">
    <name type="scientific">Graphocephala atropunctata</name>
    <dbReference type="NCBI Taxonomy" id="36148"/>
    <lineage>
        <taxon>Eukaryota</taxon>
        <taxon>Metazoa</taxon>
        <taxon>Ecdysozoa</taxon>
        <taxon>Arthropoda</taxon>
        <taxon>Hexapoda</taxon>
        <taxon>Insecta</taxon>
        <taxon>Pterygota</taxon>
        <taxon>Neoptera</taxon>
        <taxon>Paraneoptera</taxon>
        <taxon>Hemiptera</taxon>
        <taxon>Auchenorrhyncha</taxon>
        <taxon>Membracoidea</taxon>
        <taxon>Cicadellidae</taxon>
        <taxon>Cicadellinae</taxon>
        <taxon>Cicadellini</taxon>
        <taxon>Graphocephala</taxon>
    </lineage>
</organism>
<protein>
    <submittedName>
        <fullName evidence="1">Uncharacterized protein</fullName>
    </submittedName>
</protein>
<accession>A0A1B6M9T6</accession>
<reference evidence="1" key="1">
    <citation type="submission" date="2015-11" db="EMBL/GenBank/DDBJ databases">
        <title>De novo transcriptome assembly of four potential Pierce s Disease insect vectors from Arizona vineyards.</title>
        <authorList>
            <person name="Tassone E.E."/>
        </authorList>
    </citation>
    <scope>NUCLEOTIDE SEQUENCE</scope>
</reference>
<proteinExistence type="predicted"/>